<keyword evidence="9" id="KW-1185">Reference proteome</keyword>
<name>A0A9J6BYA4_POLVA</name>
<protein>
    <recommendedName>
        <fullName evidence="7">Exonuclease domain-containing protein</fullName>
    </recommendedName>
</protein>
<dbReference type="PANTHER" id="PTHR12801">
    <property type="entry name" value="RNA EXONUCLEASE REXO1 / RECO3 FAMILY MEMBER-RELATED"/>
    <property type="match status" value="1"/>
</dbReference>
<organism evidence="8 9">
    <name type="scientific">Polypedilum vanderplanki</name>
    <name type="common">Sleeping chironomid midge</name>
    <dbReference type="NCBI Taxonomy" id="319348"/>
    <lineage>
        <taxon>Eukaryota</taxon>
        <taxon>Metazoa</taxon>
        <taxon>Ecdysozoa</taxon>
        <taxon>Arthropoda</taxon>
        <taxon>Hexapoda</taxon>
        <taxon>Insecta</taxon>
        <taxon>Pterygota</taxon>
        <taxon>Neoptera</taxon>
        <taxon>Endopterygota</taxon>
        <taxon>Diptera</taxon>
        <taxon>Nematocera</taxon>
        <taxon>Chironomoidea</taxon>
        <taxon>Chironomidae</taxon>
        <taxon>Chironominae</taxon>
        <taxon>Polypedilum</taxon>
        <taxon>Polypedilum</taxon>
    </lineage>
</organism>
<evidence type="ECO:0000259" key="7">
    <source>
        <dbReference type="SMART" id="SM00479"/>
    </source>
</evidence>
<dbReference type="InterPro" id="IPR036397">
    <property type="entry name" value="RNaseH_sf"/>
</dbReference>
<dbReference type="SUPFAM" id="SSF53098">
    <property type="entry name" value="Ribonuclease H-like"/>
    <property type="match status" value="1"/>
</dbReference>
<dbReference type="InterPro" id="IPR012337">
    <property type="entry name" value="RNaseH-like_sf"/>
</dbReference>
<comment type="caution">
    <text evidence="8">The sequence shown here is derived from an EMBL/GenBank/DDBJ whole genome shotgun (WGS) entry which is preliminary data.</text>
</comment>
<keyword evidence="5" id="KW-0269">Exonuclease</keyword>
<evidence type="ECO:0000256" key="3">
    <source>
        <dbReference type="ARBA" id="ARBA00022722"/>
    </source>
</evidence>
<gene>
    <name evidence="8" type="ORF">PVAND_004805</name>
</gene>
<dbReference type="InterPro" id="IPR034922">
    <property type="entry name" value="REX1-like_exo"/>
</dbReference>
<dbReference type="CDD" id="cd06145">
    <property type="entry name" value="REX1_like"/>
    <property type="match status" value="1"/>
</dbReference>
<dbReference type="Proteomes" id="UP001107558">
    <property type="component" value="Chromosome 2"/>
</dbReference>
<dbReference type="SMART" id="SM00479">
    <property type="entry name" value="EXOIII"/>
    <property type="match status" value="1"/>
</dbReference>
<dbReference type="InterPro" id="IPR047021">
    <property type="entry name" value="REXO1/3/4-like"/>
</dbReference>
<comment type="subcellular location">
    <subcellularLocation>
        <location evidence="1">Nucleus</location>
    </subcellularLocation>
</comment>
<evidence type="ECO:0000313" key="8">
    <source>
        <dbReference type="EMBL" id="KAG5674860.1"/>
    </source>
</evidence>
<evidence type="ECO:0000256" key="4">
    <source>
        <dbReference type="ARBA" id="ARBA00022801"/>
    </source>
</evidence>
<comment type="similarity">
    <text evidence="2">Belongs to the REXO1/REXO3 family.</text>
</comment>
<evidence type="ECO:0000256" key="2">
    <source>
        <dbReference type="ARBA" id="ARBA00006357"/>
    </source>
</evidence>
<dbReference type="GO" id="GO:0004527">
    <property type="term" value="F:exonuclease activity"/>
    <property type="evidence" value="ECO:0007669"/>
    <property type="project" value="UniProtKB-KW"/>
</dbReference>
<reference evidence="8" key="1">
    <citation type="submission" date="2021-03" db="EMBL/GenBank/DDBJ databases">
        <title>Chromosome level genome of the anhydrobiotic midge Polypedilum vanderplanki.</title>
        <authorList>
            <person name="Yoshida Y."/>
            <person name="Kikawada T."/>
            <person name="Gusev O."/>
        </authorList>
    </citation>
    <scope>NUCLEOTIDE SEQUENCE</scope>
    <source>
        <strain evidence="8">NIAS01</strain>
        <tissue evidence="8">Whole body or cell culture</tissue>
    </source>
</reference>
<evidence type="ECO:0000256" key="1">
    <source>
        <dbReference type="ARBA" id="ARBA00004123"/>
    </source>
</evidence>
<keyword evidence="6" id="KW-0539">Nucleus</keyword>
<keyword evidence="3" id="KW-0540">Nuclease</keyword>
<dbReference type="InterPro" id="IPR013520">
    <property type="entry name" value="Ribonucl_H"/>
</dbReference>
<dbReference type="GO" id="GO:0003676">
    <property type="term" value="F:nucleic acid binding"/>
    <property type="evidence" value="ECO:0007669"/>
    <property type="project" value="InterPro"/>
</dbReference>
<sequence length="581" mass="67140">MKINHDELSEKKISTNEDLIDEPIIKKVKMEDEELCSEFLSTSQFKIIKKSLVERRNQLLSTPKFRFYNRAELARISQDICTRKPIFLEDIQNILLSAVLKSNFLLNPHKWCVLEKTNKITQTVIILLNGPTSYNFVANESLFIKTGKIFEHQYEVTLANDILLEELLIIPWIYSNKKKVVQKYGSLEAAFMFHKNLNALSKFFSIEDTCINEKEDQKKEIDNQEEHDAFPRTRLLLSPLQMIAENYPLPFENNELYKDYRLTKDKYKPVTPNSRMFGLDCEMVRSVKAYNELARVSIVDEDYNSVYETLVRPDCKIVNYLTRWSGITKEMMIDATKSLKEVQDDVCNLLPADAILVGQSLNCDLNAMKLMHPYVIDTSVIYNLSGNRNVKTKLQTLARHFLDIDIQNDEMGHSSVEDSITCLKLAKLKLSKDICFGDAVLQKKSKFYTAKKEEEPNVEVDANIIKTVLVTSQNPDLNFKEMFNKNYEHHNETSAEKAIETTCKVVKNNDYCVTYINVMDAFQGNDSNNDPDEKISKCVLSIDKYINEVWENMMKNGLLIVIFGGRQESNDNALTMMQIKK</sequence>
<dbReference type="OrthoDB" id="3996471at2759"/>
<dbReference type="GO" id="GO:0005634">
    <property type="term" value="C:nucleus"/>
    <property type="evidence" value="ECO:0007669"/>
    <property type="project" value="UniProtKB-SubCell"/>
</dbReference>
<evidence type="ECO:0000256" key="6">
    <source>
        <dbReference type="ARBA" id="ARBA00023242"/>
    </source>
</evidence>
<dbReference type="AlphaFoldDB" id="A0A9J6BYA4"/>
<proteinExistence type="inferred from homology"/>
<evidence type="ECO:0000313" key="9">
    <source>
        <dbReference type="Proteomes" id="UP001107558"/>
    </source>
</evidence>
<dbReference type="EMBL" id="JADBJN010000002">
    <property type="protein sequence ID" value="KAG5674860.1"/>
    <property type="molecule type" value="Genomic_DNA"/>
</dbReference>
<accession>A0A9J6BYA4</accession>
<feature type="domain" description="Exonuclease" evidence="7">
    <location>
        <begin position="275"/>
        <end position="435"/>
    </location>
</feature>
<dbReference type="Gene3D" id="3.30.420.10">
    <property type="entry name" value="Ribonuclease H-like superfamily/Ribonuclease H"/>
    <property type="match status" value="1"/>
</dbReference>
<dbReference type="FunFam" id="3.30.420.10:FF:000019">
    <property type="entry name" value="RNA exonuclease NEF-sp"/>
    <property type="match status" value="1"/>
</dbReference>
<keyword evidence="4" id="KW-0378">Hydrolase</keyword>
<dbReference type="PANTHER" id="PTHR12801:SF82">
    <property type="entry name" value="RNA EXONUCLEASE 5"/>
    <property type="match status" value="1"/>
</dbReference>
<evidence type="ECO:0000256" key="5">
    <source>
        <dbReference type="ARBA" id="ARBA00022839"/>
    </source>
</evidence>